<feature type="signal peptide" evidence="1">
    <location>
        <begin position="1"/>
        <end position="17"/>
    </location>
</feature>
<evidence type="ECO:0000259" key="2">
    <source>
        <dbReference type="PROSITE" id="PS50022"/>
    </source>
</evidence>
<dbReference type="Gene3D" id="2.130.10.80">
    <property type="entry name" value="Galactose oxidase/kelch, beta-propeller"/>
    <property type="match status" value="1"/>
</dbReference>
<dbReference type="InterPro" id="IPR015202">
    <property type="entry name" value="GO-like_E_set"/>
</dbReference>
<dbReference type="Pfam" id="PF09118">
    <property type="entry name" value="GO-like_E_set"/>
    <property type="match status" value="1"/>
</dbReference>
<keyword evidence="1" id="KW-0732">Signal</keyword>
<accession>A0A1L7NQ74</accession>
<dbReference type="PROSITE" id="PS50022">
    <property type="entry name" value="FA58C_3"/>
    <property type="match status" value="1"/>
</dbReference>
<organism evidence="3">
    <name type="scientific">Emericella variicolor</name>
    <name type="common">Aspergillus stellatus</name>
    <dbReference type="NCBI Taxonomy" id="1549217"/>
    <lineage>
        <taxon>Eukaryota</taxon>
        <taxon>Fungi</taxon>
        <taxon>Dikarya</taxon>
        <taxon>Ascomycota</taxon>
        <taxon>Pezizomycotina</taxon>
        <taxon>Eurotiomycetes</taxon>
        <taxon>Eurotiomycetidae</taxon>
        <taxon>Eurotiales</taxon>
        <taxon>Aspergillaceae</taxon>
        <taxon>Aspergillus</taxon>
        <taxon>Aspergillus subgen. Nidulantes</taxon>
    </lineage>
</organism>
<dbReference type="InterPro" id="IPR000421">
    <property type="entry name" value="FA58C"/>
</dbReference>
<reference evidence="3" key="1">
    <citation type="submission" date="2015-12" db="EMBL/GenBank/DDBJ databases">
        <title>Citreohybridonol biosynthetic gene cluster.</title>
        <authorList>
            <person name="Abe I."/>
            <person name="Matsuda Y."/>
        </authorList>
    </citation>
    <scope>NUCLEOTIDE SEQUENCE</scope>
    <source>
        <strain evidence="3">NBRC 32302</strain>
    </source>
</reference>
<dbReference type="UniPathway" id="UPA00280"/>
<proteinExistence type="predicted"/>
<dbReference type="InterPro" id="IPR014756">
    <property type="entry name" value="Ig_E-set"/>
</dbReference>
<gene>
    <name evidence="3" type="primary">GO</name>
</gene>
<dbReference type="CDD" id="cd02851">
    <property type="entry name" value="E_set_GO_C"/>
    <property type="match status" value="1"/>
</dbReference>
<dbReference type="InterPro" id="IPR037293">
    <property type="entry name" value="Gal_Oxidase_central_sf"/>
</dbReference>
<dbReference type="InterPro" id="IPR013783">
    <property type="entry name" value="Ig-like_fold"/>
</dbReference>
<dbReference type="InterPro" id="IPR008979">
    <property type="entry name" value="Galactose-bd-like_sf"/>
</dbReference>
<dbReference type="Pfam" id="PF00754">
    <property type="entry name" value="F5_F8_type_C"/>
    <property type="match status" value="1"/>
</dbReference>
<dbReference type="SUPFAM" id="SSF50965">
    <property type="entry name" value="Galactose oxidase, central domain"/>
    <property type="match status" value="1"/>
</dbReference>
<sequence>MTLSHLALLLAAGLVHGQGLDPITGDPSSFSQSPPLGQRIPRRTWNVQCDSNTSDSPCSNTIDENVNTLWLSNSGNDHEVVVDLGETRSVNAIEIRPGSQDGWIEEHTVYVSADNTNWGDPVSFGTWNADASIKYSIFDPKQGQYVRLVSQGPQASISDLNVWEYTVQKDEEFVGGIWGPTIDLPVIAVAGAVNPLTGEVMVWSAYTADDYNNSPSGFTLMAIWDPATNSVSKRNITETHHDMFCPGTSWDGSGKLVVSGGADSRRTSLFSPVDKTWIYGPAMKQPRGYQSSATLSNGDVFVVGGSWNGGMLPKSGEVYSPETNAWTNRPGCKVEPMLTNDKQGIYRSDNHGWMFGWKNGTVFQAGPSKAMNWYHTEGTGSVTSAGIRSTSDDAMSGSAVMYDAVAGKIITAGGSPSYQDTDGTNVAFDIEIDDVDVAPIVNPATNENGQPGMNYPRVFHTSVLLPDGTVFLAGGQVHGVPFNEDTAQLIPELYIPRTNSFETDTPNSVIRVYHSISLLLPDGRVFNGGGGLCGNCAANHLDAQVYTPRYLVDEDGNLAARPEISSVTATELKPGHKLRFTTTGAINSASLVRYGSTSHTVNTDQRRVPLDPLNSVGTNEYEATLPSDSGILLPGWWMLFVLNDYGVPSVSKTIQVTL</sequence>
<dbReference type="Pfam" id="PF01344">
    <property type="entry name" value="Kelch_1"/>
    <property type="match status" value="1"/>
</dbReference>
<dbReference type="InterPro" id="IPR011043">
    <property type="entry name" value="Gal_Oxase/kelch_b-propeller"/>
</dbReference>
<dbReference type="Gene3D" id="2.60.120.260">
    <property type="entry name" value="Galactose-binding domain-like"/>
    <property type="match status" value="1"/>
</dbReference>
<dbReference type="InterPro" id="IPR006652">
    <property type="entry name" value="Kelch_1"/>
</dbReference>
<protein>
    <submittedName>
        <fullName evidence="3">Putative galactose oxidase</fullName>
    </submittedName>
</protein>
<dbReference type="EMBL" id="LC102187">
    <property type="protein sequence ID" value="BAW27603.1"/>
    <property type="molecule type" value="Genomic_DNA"/>
</dbReference>
<evidence type="ECO:0000313" key="3">
    <source>
        <dbReference type="EMBL" id="BAW27603.1"/>
    </source>
</evidence>
<dbReference type="AlphaFoldDB" id="A0A1L7NQ74"/>
<dbReference type="SUPFAM" id="SSF49785">
    <property type="entry name" value="Galactose-binding domain-like"/>
    <property type="match status" value="1"/>
</dbReference>
<dbReference type="PANTHER" id="PTHR32208:SF68">
    <property type="entry name" value="GALACTOSE OXIDASE"/>
    <property type="match status" value="1"/>
</dbReference>
<evidence type="ECO:0000256" key="1">
    <source>
        <dbReference type="SAM" id="SignalP"/>
    </source>
</evidence>
<dbReference type="Gene3D" id="2.60.40.10">
    <property type="entry name" value="Immunoglobulins"/>
    <property type="match status" value="1"/>
</dbReference>
<name>A0A1L7NQ74_EMEVA</name>
<dbReference type="SUPFAM" id="SSF81296">
    <property type="entry name" value="E set domains"/>
    <property type="match status" value="1"/>
</dbReference>
<dbReference type="PANTHER" id="PTHR32208">
    <property type="entry name" value="SECRETED PROTEIN-RELATED"/>
    <property type="match status" value="1"/>
</dbReference>
<dbReference type="SMART" id="SM00612">
    <property type="entry name" value="Kelch"/>
    <property type="match status" value="2"/>
</dbReference>
<feature type="chain" id="PRO_5009874051" evidence="1">
    <location>
        <begin position="18"/>
        <end position="658"/>
    </location>
</feature>
<feature type="domain" description="F5/8 type C" evidence="2">
    <location>
        <begin position="31"/>
        <end position="167"/>
    </location>
</feature>